<comment type="similarity">
    <text evidence="9">Belongs to the MnmA/TRMU family.</text>
</comment>
<feature type="site" description="Interaction with tRNA" evidence="9">
    <location>
        <position position="117"/>
    </location>
</feature>
<dbReference type="Pfam" id="PF20258">
    <property type="entry name" value="tRNA_Me_trans_C"/>
    <property type="match status" value="1"/>
</dbReference>
<keyword evidence="2 9" id="KW-0808">Transferase</keyword>
<evidence type="ECO:0000256" key="3">
    <source>
        <dbReference type="ARBA" id="ARBA00022694"/>
    </source>
</evidence>
<dbReference type="AlphaFoldDB" id="A0A7M1LFX7"/>
<comment type="caution">
    <text evidence="9">Lacks conserved residue(s) required for the propagation of feature annotation.</text>
</comment>
<comment type="subcellular location">
    <subcellularLocation>
        <location evidence="9">Cytoplasm</location>
    </subcellularLocation>
</comment>
<keyword evidence="1 9" id="KW-0820">tRNA-binding</keyword>
<dbReference type="InterPro" id="IPR023382">
    <property type="entry name" value="MnmA-like_central_sf"/>
</dbReference>
<evidence type="ECO:0000313" key="13">
    <source>
        <dbReference type="Proteomes" id="UP000594749"/>
    </source>
</evidence>
<dbReference type="Gene3D" id="2.40.30.10">
    <property type="entry name" value="Translation factors"/>
    <property type="match status" value="1"/>
</dbReference>
<dbReference type="InterPro" id="IPR046885">
    <property type="entry name" value="MnmA-like_C"/>
</dbReference>
<evidence type="ECO:0000256" key="8">
    <source>
        <dbReference type="ARBA" id="ARBA00051542"/>
    </source>
</evidence>
<feature type="domain" description="tRNA-specific 2-thiouridylase MnmA-like C-terminal" evidence="10">
    <location>
        <begin position="279"/>
        <end position="343"/>
    </location>
</feature>
<gene>
    <name evidence="9 12" type="primary">mnmA</name>
    <name evidence="12" type="ORF">IMC76_01370</name>
</gene>
<dbReference type="GO" id="GO:0000049">
    <property type="term" value="F:tRNA binding"/>
    <property type="evidence" value="ECO:0007669"/>
    <property type="project" value="UniProtKB-KW"/>
</dbReference>
<dbReference type="GO" id="GO:0005737">
    <property type="term" value="C:cytoplasm"/>
    <property type="evidence" value="ECO:0007669"/>
    <property type="project" value="UniProtKB-SubCell"/>
</dbReference>
<protein>
    <recommendedName>
        <fullName evidence="9">tRNA-specific 2-thiouridylase MnmA</fullName>
        <ecNumber evidence="9">2.8.1.13</ecNumber>
    </recommendedName>
</protein>
<sequence length="344" mass="38623">MKIMVAMSGGVDSSYVAKTLKEAGHEVIGCYMVLHDKAGYHEKNIQNVRSVGEFLGIKTEILDLRDEFKKEVYDPFVEIYKSGKTPNPCAMCNREIKLGKMLEFALNLGCDKLATGHYVRVEDGLLKVSLDESKDQSYFLANIKPESLKYMLFLLGDRLKSDIKAEISKFSEISNIAKQKESSEICFVDKSYIDILNQHINTKIPGNVVDKDGKIIGKHDGYMHYTIGKRRGFTVDGAHDPHFVTSINPEKNEITVGLKYDLKSTKFSTENLNDFINLGSEFEASVKIRYRSPKVGAKAKVLKNENGDKFLEVNLKDSVYGIASGQLAVFYDEQNRVIASGFIN</sequence>
<evidence type="ECO:0000256" key="6">
    <source>
        <dbReference type="ARBA" id="ARBA00022884"/>
    </source>
</evidence>
<dbReference type="InterPro" id="IPR004506">
    <property type="entry name" value="MnmA-like"/>
</dbReference>
<dbReference type="CDD" id="cd01998">
    <property type="entry name" value="MnmA_TRMU-like"/>
    <property type="match status" value="1"/>
</dbReference>
<evidence type="ECO:0000256" key="7">
    <source>
        <dbReference type="ARBA" id="ARBA00023157"/>
    </source>
</evidence>
<dbReference type="InterPro" id="IPR014729">
    <property type="entry name" value="Rossmann-like_a/b/a_fold"/>
</dbReference>
<keyword evidence="13" id="KW-1185">Reference proteome</keyword>
<evidence type="ECO:0000256" key="4">
    <source>
        <dbReference type="ARBA" id="ARBA00022741"/>
    </source>
</evidence>
<evidence type="ECO:0000259" key="10">
    <source>
        <dbReference type="Pfam" id="PF20258"/>
    </source>
</evidence>
<feature type="domain" description="tRNA-specific 2-thiouridylase MnmA-like central" evidence="11">
    <location>
        <begin position="194"/>
        <end position="257"/>
    </location>
</feature>
<dbReference type="HAMAP" id="MF_00144">
    <property type="entry name" value="tRNA_thiouridyl_MnmA"/>
    <property type="match status" value="1"/>
</dbReference>
<dbReference type="OrthoDB" id="9800696at2"/>
<keyword evidence="6 9" id="KW-0694">RNA-binding</keyword>
<dbReference type="Proteomes" id="UP000594749">
    <property type="component" value="Chromosome"/>
</dbReference>
<keyword evidence="5 9" id="KW-0067">ATP-binding</keyword>
<dbReference type="EMBL" id="CP063078">
    <property type="protein sequence ID" value="QOQ87499.1"/>
    <property type="molecule type" value="Genomic_DNA"/>
</dbReference>
<reference evidence="12 13" key="1">
    <citation type="submission" date="2020-10" db="EMBL/GenBank/DDBJ databases">
        <title>Campylobacter and Helicobacter PacBio genomes.</title>
        <authorList>
            <person name="Lane C."/>
        </authorList>
    </citation>
    <scope>NUCLEOTIDE SEQUENCE [LARGE SCALE GENOMIC DNA]</scope>
    <source>
        <strain evidence="12 13">2016D-0077</strain>
    </source>
</reference>
<organism evidence="12 13">
    <name type="scientific">Campylobacter corcagiensis</name>
    <dbReference type="NCBI Taxonomy" id="1448857"/>
    <lineage>
        <taxon>Bacteria</taxon>
        <taxon>Pseudomonadati</taxon>
        <taxon>Campylobacterota</taxon>
        <taxon>Epsilonproteobacteria</taxon>
        <taxon>Campylobacterales</taxon>
        <taxon>Campylobacteraceae</taxon>
        <taxon>Campylobacter</taxon>
    </lineage>
</organism>
<dbReference type="RefSeq" id="WP_025803062.1">
    <property type="nucleotide sequence ID" value="NZ_CP053842.1"/>
</dbReference>
<dbReference type="PANTHER" id="PTHR11933:SF5">
    <property type="entry name" value="MITOCHONDRIAL TRNA-SPECIFIC 2-THIOURIDYLASE 1"/>
    <property type="match status" value="1"/>
</dbReference>
<feature type="region of interest" description="Interaction with tRNA" evidence="9">
    <location>
        <begin position="289"/>
        <end position="290"/>
    </location>
</feature>
<proteinExistence type="inferred from homology"/>
<feature type="region of interest" description="Interaction with tRNA" evidence="9">
    <location>
        <begin position="134"/>
        <end position="136"/>
    </location>
</feature>
<evidence type="ECO:0000256" key="5">
    <source>
        <dbReference type="ARBA" id="ARBA00022840"/>
    </source>
</evidence>
<dbReference type="SUPFAM" id="SSF52402">
    <property type="entry name" value="Adenine nucleotide alpha hydrolases-like"/>
    <property type="match status" value="1"/>
</dbReference>
<feature type="binding site" evidence="9">
    <location>
        <position position="32"/>
    </location>
    <ligand>
        <name>ATP</name>
        <dbReference type="ChEBI" id="CHEBI:30616"/>
    </ligand>
</feature>
<dbReference type="Gene3D" id="2.30.30.280">
    <property type="entry name" value="Adenine nucleotide alpha hydrolases-like domains"/>
    <property type="match status" value="1"/>
</dbReference>
<dbReference type="NCBIfam" id="NF001138">
    <property type="entry name" value="PRK00143.1"/>
    <property type="match status" value="1"/>
</dbReference>
<comment type="function">
    <text evidence="9">Catalyzes the 2-thiolation of uridine at the wobble position (U34) of tRNA, leading to the formation of s(2)U34.</text>
</comment>
<evidence type="ECO:0000256" key="2">
    <source>
        <dbReference type="ARBA" id="ARBA00022679"/>
    </source>
</evidence>
<dbReference type="PANTHER" id="PTHR11933">
    <property type="entry name" value="TRNA 5-METHYLAMINOMETHYL-2-THIOURIDYLATE -METHYLTRANSFERASE"/>
    <property type="match status" value="1"/>
</dbReference>
<dbReference type="Pfam" id="PF20259">
    <property type="entry name" value="tRNA_Me_trans_M"/>
    <property type="match status" value="1"/>
</dbReference>
<dbReference type="FunFam" id="2.30.30.280:FF:000001">
    <property type="entry name" value="tRNA-specific 2-thiouridylase MnmA"/>
    <property type="match status" value="1"/>
</dbReference>
<feature type="binding site" evidence="9">
    <location>
        <position position="116"/>
    </location>
    <ligand>
        <name>ATP</name>
        <dbReference type="ChEBI" id="CHEBI:30616"/>
    </ligand>
</feature>
<dbReference type="GO" id="GO:0103016">
    <property type="term" value="F:tRNA-uridine 2-sulfurtransferase activity"/>
    <property type="evidence" value="ECO:0007669"/>
    <property type="project" value="UniProtKB-EC"/>
</dbReference>
<evidence type="ECO:0000256" key="9">
    <source>
        <dbReference type="HAMAP-Rule" id="MF_00144"/>
    </source>
</evidence>
<dbReference type="InterPro" id="IPR046884">
    <property type="entry name" value="MnmA-like_central"/>
</dbReference>
<feature type="active site" description="Nucleophile" evidence="9">
    <location>
        <position position="92"/>
    </location>
</feature>
<dbReference type="EC" id="2.8.1.13" evidence="9"/>
<dbReference type="NCBIfam" id="TIGR00420">
    <property type="entry name" value="trmU"/>
    <property type="match status" value="1"/>
</dbReference>
<evidence type="ECO:0000259" key="11">
    <source>
        <dbReference type="Pfam" id="PF20259"/>
    </source>
</evidence>
<dbReference type="GO" id="GO:0005524">
    <property type="term" value="F:ATP binding"/>
    <property type="evidence" value="ECO:0007669"/>
    <property type="project" value="UniProtKB-KW"/>
</dbReference>
<comment type="catalytic activity">
    <reaction evidence="8 9">
        <text>S-sulfanyl-L-cysteinyl-[protein] + uridine(34) in tRNA + AH2 + ATP = 2-thiouridine(34) in tRNA + L-cysteinyl-[protein] + A + AMP + diphosphate + H(+)</text>
        <dbReference type="Rhea" id="RHEA:47032"/>
        <dbReference type="Rhea" id="RHEA-COMP:10131"/>
        <dbReference type="Rhea" id="RHEA-COMP:11726"/>
        <dbReference type="Rhea" id="RHEA-COMP:11727"/>
        <dbReference type="Rhea" id="RHEA-COMP:11728"/>
        <dbReference type="ChEBI" id="CHEBI:13193"/>
        <dbReference type="ChEBI" id="CHEBI:15378"/>
        <dbReference type="ChEBI" id="CHEBI:17499"/>
        <dbReference type="ChEBI" id="CHEBI:29950"/>
        <dbReference type="ChEBI" id="CHEBI:30616"/>
        <dbReference type="ChEBI" id="CHEBI:33019"/>
        <dbReference type="ChEBI" id="CHEBI:61963"/>
        <dbReference type="ChEBI" id="CHEBI:65315"/>
        <dbReference type="ChEBI" id="CHEBI:87170"/>
        <dbReference type="ChEBI" id="CHEBI:456215"/>
        <dbReference type="EC" id="2.8.1.13"/>
    </reaction>
</comment>
<name>A0A7M1LFX7_9BACT</name>
<accession>A0A7M1LFX7</accession>
<dbReference type="Gene3D" id="3.40.50.620">
    <property type="entry name" value="HUPs"/>
    <property type="match status" value="1"/>
</dbReference>
<evidence type="ECO:0000313" key="12">
    <source>
        <dbReference type="EMBL" id="QOQ87499.1"/>
    </source>
</evidence>
<feature type="binding site" evidence="9">
    <location>
        <begin position="6"/>
        <end position="13"/>
    </location>
    <ligand>
        <name>ATP</name>
        <dbReference type="ChEBI" id="CHEBI:30616"/>
    </ligand>
</feature>
<feature type="active site" description="Cysteine persulfide intermediate" evidence="9">
    <location>
        <position position="186"/>
    </location>
</feature>
<keyword evidence="7" id="KW-1015">Disulfide bond</keyword>
<keyword evidence="3 9" id="KW-0819">tRNA processing</keyword>
<feature type="site" description="Interaction with tRNA" evidence="9">
    <location>
        <position position="326"/>
    </location>
</feature>
<dbReference type="Pfam" id="PF03054">
    <property type="entry name" value="tRNA_Me_trans"/>
    <property type="match status" value="1"/>
</dbReference>
<dbReference type="GO" id="GO:0002143">
    <property type="term" value="P:tRNA wobble position uridine thiolation"/>
    <property type="evidence" value="ECO:0007669"/>
    <property type="project" value="TreeGrafter"/>
</dbReference>
<keyword evidence="4 9" id="KW-0547">Nucleotide-binding</keyword>
<evidence type="ECO:0000256" key="1">
    <source>
        <dbReference type="ARBA" id="ARBA00022555"/>
    </source>
</evidence>
<keyword evidence="9" id="KW-0963">Cytoplasm</keyword>